<dbReference type="InterPro" id="IPR011043">
    <property type="entry name" value="Gal_Oxase/kelch_b-propeller"/>
</dbReference>
<evidence type="ECO:0008006" key="3">
    <source>
        <dbReference type="Google" id="ProtNLM"/>
    </source>
</evidence>
<comment type="caution">
    <text evidence="1">The sequence shown here is derived from an EMBL/GenBank/DDBJ whole genome shotgun (WGS) entry which is preliminary data.</text>
</comment>
<evidence type="ECO:0000313" key="1">
    <source>
        <dbReference type="EMBL" id="ETO23704.1"/>
    </source>
</evidence>
<evidence type="ECO:0000313" key="2">
    <source>
        <dbReference type="Proteomes" id="UP000023152"/>
    </source>
</evidence>
<dbReference type="EMBL" id="ASPP01009754">
    <property type="protein sequence ID" value="ETO23704.1"/>
    <property type="molecule type" value="Genomic_DNA"/>
</dbReference>
<dbReference type="Proteomes" id="UP000023152">
    <property type="component" value="Unassembled WGS sequence"/>
</dbReference>
<keyword evidence="2" id="KW-1185">Reference proteome</keyword>
<sequence length="436" mass="50506">MNELINCTVCEEKLIKPTLMDKQDICTAFVCLDSENCFKKLIYDRKQIIAGQNITSQYSYIKININNIKMNTNITSPFETLTPLPASLSLSQCVTHKHEIIICGGASKGDCYSYHIKKNLYKRICQYPKDIRLNGHCVVKRVNKDDPNDVLLLSFGGAIKHTLMMKYVSVWNNIDEDKIQIAEQTHYNEWIPFTDKHNDLICIGRDQDDYWGVRAVIGGRNNHLLFITYRPNNIDIFNLDTLQFIKRDNLPTDATIRCHCFVSKIWDEAAIAKQIENKKMNEMILFCDKIGFSIKHNEDSNIFQFHKLHVCTTMRSFNRYAYIYVNDCILFFGGWNGRHNTEKIVLKDVHKYSTKEDKWTMFEHNLPVALCGSVAILSEDKTLVYVLGGNDGKNALSTNMRAKIENWTEETEKEKKWIKGEEEKKLLAELKKSLVT</sequence>
<organism evidence="1 2">
    <name type="scientific">Reticulomyxa filosa</name>
    <dbReference type="NCBI Taxonomy" id="46433"/>
    <lineage>
        <taxon>Eukaryota</taxon>
        <taxon>Sar</taxon>
        <taxon>Rhizaria</taxon>
        <taxon>Retaria</taxon>
        <taxon>Foraminifera</taxon>
        <taxon>Monothalamids</taxon>
        <taxon>Reticulomyxidae</taxon>
        <taxon>Reticulomyxa</taxon>
    </lineage>
</organism>
<dbReference type="InterPro" id="IPR015915">
    <property type="entry name" value="Kelch-typ_b-propeller"/>
</dbReference>
<accession>X6ND50</accession>
<gene>
    <name evidence="1" type="ORF">RFI_13476</name>
</gene>
<protein>
    <recommendedName>
        <fullName evidence="3">Kelch motif family protein</fullName>
    </recommendedName>
</protein>
<dbReference type="AlphaFoldDB" id="X6ND50"/>
<dbReference type="OrthoDB" id="432528at2759"/>
<dbReference type="Gene3D" id="2.120.10.80">
    <property type="entry name" value="Kelch-type beta propeller"/>
    <property type="match status" value="2"/>
</dbReference>
<reference evidence="1 2" key="1">
    <citation type="journal article" date="2013" name="Curr. Biol.">
        <title>The Genome of the Foraminiferan Reticulomyxa filosa.</title>
        <authorList>
            <person name="Glockner G."/>
            <person name="Hulsmann N."/>
            <person name="Schleicher M."/>
            <person name="Noegel A.A."/>
            <person name="Eichinger L."/>
            <person name="Gallinger C."/>
            <person name="Pawlowski J."/>
            <person name="Sierra R."/>
            <person name="Euteneuer U."/>
            <person name="Pillet L."/>
            <person name="Moustafa A."/>
            <person name="Platzer M."/>
            <person name="Groth M."/>
            <person name="Szafranski K."/>
            <person name="Schliwa M."/>
        </authorList>
    </citation>
    <scope>NUCLEOTIDE SEQUENCE [LARGE SCALE GENOMIC DNA]</scope>
</reference>
<name>X6ND50_RETFI</name>
<dbReference type="SUPFAM" id="SSF50965">
    <property type="entry name" value="Galactose oxidase, central domain"/>
    <property type="match status" value="1"/>
</dbReference>
<proteinExistence type="predicted"/>